<reference evidence="1" key="1">
    <citation type="journal article" date="2025" name="Int. J. Syst. Evol. Microbiol.">
        <title>Streptomyces citrinus sp. nov., with yellow diffusible pigment.</title>
        <authorList>
            <person name="He Y."/>
            <person name="Yang E."/>
            <person name="Xu J."/>
            <person name="Sun Y."/>
            <person name="Sun L."/>
        </authorList>
    </citation>
    <scope>NUCLEOTIDE SEQUENCE</scope>
    <source>
        <strain evidence="1">Q6</strain>
    </source>
</reference>
<keyword evidence="2" id="KW-1185">Reference proteome</keyword>
<dbReference type="Proteomes" id="UP001432251">
    <property type="component" value="Chromosome"/>
</dbReference>
<name>A0ACD5A714_9ACTN</name>
<evidence type="ECO:0000313" key="2">
    <source>
        <dbReference type="Proteomes" id="UP001432251"/>
    </source>
</evidence>
<evidence type="ECO:0000313" key="1">
    <source>
        <dbReference type="EMBL" id="WWQ63005.1"/>
    </source>
</evidence>
<accession>A0ACD5A714</accession>
<gene>
    <name evidence="1" type="ORF">V2W30_06345</name>
</gene>
<proteinExistence type="predicted"/>
<protein>
    <submittedName>
        <fullName evidence="1">Sigma factor</fullName>
    </submittedName>
</protein>
<dbReference type="EMBL" id="CP146022">
    <property type="protein sequence ID" value="WWQ63005.1"/>
    <property type="molecule type" value="Genomic_DNA"/>
</dbReference>
<organism evidence="1 2">
    <name type="scientific">Streptomyces citrinus</name>
    <dbReference type="NCBI Taxonomy" id="3118173"/>
    <lineage>
        <taxon>Bacteria</taxon>
        <taxon>Bacillati</taxon>
        <taxon>Actinomycetota</taxon>
        <taxon>Actinomycetes</taxon>
        <taxon>Kitasatosporales</taxon>
        <taxon>Streptomycetaceae</taxon>
        <taxon>Streptomyces</taxon>
    </lineage>
</organism>
<sequence length="87" mass="9280">MTTAQTPDRAAEFERHRPRMFGLAYRMLGSAEEAQDAVQDAYLRFGATEPGAVEHVGARLPAPVLTADGALGPLESAGSRAPRPSCR</sequence>